<keyword evidence="1" id="KW-0472">Membrane</keyword>
<evidence type="ECO:0000313" key="3">
    <source>
        <dbReference type="Proteomes" id="UP000307756"/>
    </source>
</evidence>
<accession>A0A4V5P0S2</accession>
<protein>
    <submittedName>
        <fullName evidence="2">Stage II sporulation protein P</fullName>
    </submittedName>
</protein>
<dbReference type="AlphaFoldDB" id="A0A4V5P0S2"/>
<keyword evidence="1" id="KW-0812">Transmembrane</keyword>
<gene>
    <name evidence="2" type="ORF">FA727_18285</name>
</gene>
<dbReference type="InterPro" id="IPR010897">
    <property type="entry name" value="Spore_II_P"/>
</dbReference>
<evidence type="ECO:0000313" key="2">
    <source>
        <dbReference type="EMBL" id="TKC15520.1"/>
    </source>
</evidence>
<sequence length="377" mass="42690">MRLHDRINFSPYFNGWFFGIVFTLIIAGLISTYSRPLTSGHLKDWSDEVTTNDLLVRILQTENHYFYHGTEESWPYSLSDLAFAFFTNVKPTDIRTFLGRELPGYSIFDTEIVVAGEGTDFTTLPIESAPPMEVLLKEREIAEEKLQTEENETTPIAPGKRPVLTYHTHSWESFMPLLKGVTEPVNAVSSSEKVNVVGVGKMLADALNQKGIGTEHDTTNMTEKLFENNLDYYDSYTLSRKIVQEAMATNSDLNFLIDIHRDASERKITTKVINGKSYAKIFFVVGKEHKNYEQNLQVAMDLDKKLKEKYPGISRGVLKKGKNEGNGVYNQDLSDRALLVEFGGVENEWSELQNSVEAFADIFSEYYLEAEAVNGTP</sequence>
<dbReference type="Proteomes" id="UP000307756">
    <property type="component" value="Unassembled WGS sequence"/>
</dbReference>
<reference evidence="2 3" key="1">
    <citation type="journal article" date="2011" name="J. Microbiol.">
        <title>Bacillus kyonggiensis sp. nov., isolated from soil of a lettuce field.</title>
        <authorList>
            <person name="Dong K."/>
            <person name="Lee S."/>
        </authorList>
    </citation>
    <scope>NUCLEOTIDE SEQUENCE [LARGE SCALE GENOMIC DNA]</scope>
    <source>
        <strain evidence="2 3">NB22</strain>
    </source>
</reference>
<keyword evidence="3" id="KW-1185">Reference proteome</keyword>
<dbReference type="EMBL" id="SWBM01000005">
    <property type="protein sequence ID" value="TKC15520.1"/>
    <property type="molecule type" value="Genomic_DNA"/>
</dbReference>
<keyword evidence="1" id="KW-1133">Transmembrane helix</keyword>
<dbReference type="NCBIfam" id="TIGR02867">
    <property type="entry name" value="spore_II_P"/>
    <property type="match status" value="1"/>
</dbReference>
<evidence type="ECO:0000256" key="1">
    <source>
        <dbReference type="SAM" id="Phobius"/>
    </source>
</evidence>
<proteinExistence type="predicted"/>
<comment type="caution">
    <text evidence="2">The sequence shown here is derived from an EMBL/GenBank/DDBJ whole genome shotgun (WGS) entry which is preliminary data.</text>
</comment>
<dbReference type="Pfam" id="PF07454">
    <property type="entry name" value="SpoIIP"/>
    <property type="match status" value="1"/>
</dbReference>
<dbReference type="SUPFAM" id="SSF53187">
    <property type="entry name" value="Zn-dependent exopeptidases"/>
    <property type="match status" value="1"/>
</dbReference>
<feature type="transmembrane region" description="Helical" evidence="1">
    <location>
        <begin position="12"/>
        <end position="33"/>
    </location>
</feature>
<dbReference type="OrthoDB" id="1633470at2"/>
<organism evidence="2 3">
    <name type="scientific">Robertmurraya kyonggiensis</name>
    <dbReference type="NCBI Taxonomy" id="1037680"/>
    <lineage>
        <taxon>Bacteria</taxon>
        <taxon>Bacillati</taxon>
        <taxon>Bacillota</taxon>
        <taxon>Bacilli</taxon>
        <taxon>Bacillales</taxon>
        <taxon>Bacillaceae</taxon>
        <taxon>Robertmurraya</taxon>
    </lineage>
</organism>
<name>A0A4V5P0S2_9BACI</name>